<dbReference type="InterPro" id="IPR027417">
    <property type="entry name" value="P-loop_NTPase"/>
</dbReference>
<dbReference type="PROSITE" id="PS50837">
    <property type="entry name" value="NACHT"/>
    <property type="match status" value="1"/>
</dbReference>
<evidence type="ECO:0000313" key="5">
    <source>
        <dbReference type="Proteomes" id="UP000567179"/>
    </source>
</evidence>
<accession>A0A8H5F5L2</accession>
<gene>
    <name evidence="4" type="ORF">D9619_011267</name>
</gene>
<feature type="region of interest" description="Disordered" evidence="2">
    <location>
        <begin position="48"/>
        <end position="73"/>
    </location>
</feature>
<feature type="domain" description="NACHT" evidence="3">
    <location>
        <begin position="144"/>
        <end position="294"/>
    </location>
</feature>
<proteinExistence type="predicted"/>
<sequence length="784" mass="88975">MPTQHGFGQALASTFFVFRRTVLVFPSHMEEEEEDILYYPRSQLRNKTVATSKNKRSRAGGYPPRHSSILNNSKNSNIHDNMFVINNKAGTTPSLDVLYQRAAPNAILNAGGHADEVRSHPGTRVEVIGRIEKWRDAQDGLQAPIFWLSGPAGAGKTAIVQTIAENCKAQGVPQANFFFFRTDASRNTLSPLVATLLHQIIQLYPLMEKAVAAVLSSNPLILDSILEEQLEKLVVTPLRTIQELTLAYRPPLLLIDGLDECDSNSKRDQLKILHAFDKVFAAHPSLISLLVASRDESQIKTAFNAMASSVFPLYLDDRYSPEHDIRLFVDAQFEQVRKTHPLAHLLDATWPAVADVDEIVEKSSGQFIYAATVMRFISDSSASPELSLERVQGAAQLATKSPFLFLDAIYTYILSQADDQQALKDVLHAHFWRLGGDMTIQETLSILDHRYTNGVIHSCIADMTAIARFENEKLIFYHASLTDFFHDQLRSGEYFADLDMFDLKILPPLLEHSHADYRVEYIAIHCLAILKTMTLEIMRAKNIVNGHYLGFRIIPLAIFIPLHNLRYITMAQIEQLHGDTAEDGDVVVDALRPEASDADETTEWVKNLLWHIRGKYYPHNLEKYKRLIKQWIFWAFSNNLVLPNLDDLPNYPRVDDTSSSSSSKTEVHGLPCSQRYITMARIEQLHRDTTRDHKIVVNALRPESASDADEIAMWLQNVLQLIHGEYYSQRLGIYKHLIRQWIFWAVLNDIALADLSNLPYGQRYFWLGTLAKWITSHFTPSEGT</sequence>
<name>A0A8H5F5L2_9AGAR</name>
<dbReference type="Pfam" id="PF24883">
    <property type="entry name" value="NPHP3_N"/>
    <property type="match status" value="1"/>
</dbReference>
<dbReference type="SUPFAM" id="SSF52540">
    <property type="entry name" value="P-loop containing nucleoside triphosphate hydrolases"/>
    <property type="match status" value="1"/>
</dbReference>
<dbReference type="InterPro" id="IPR056884">
    <property type="entry name" value="NPHP3-like_N"/>
</dbReference>
<evidence type="ECO:0000313" key="4">
    <source>
        <dbReference type="EMBL" id="KAF5324402.1"/>
    </source>
</evidence>
<dbReference type="PANTHER" id="PTHR10039">
    <property type="entry name" value="AMELOGENIN"/>
    <property type="match status" value="1"/>
</dbReference>
<dbReference type="Proteomes" id="UP000567179">
    <property type="component" value="Unassembled WGS sequence"/>
</dbReference>
<dbReference type="EMBL" id="JAACJJ010000016">
    <property type="protein sequence ID" value="KAF5324402.1"/>
    <property type="molecule type" value="Genomic_DNA"/>
</dbReference>
<keyword evidence="5" id="KW-1185">Reference proteome</keyword>
<comment type="caution">
    <text evidence="4">The sequence shown here is derived from an EMBL/GenBank/DDBJ whole genome shotgun (WGS) entry which is preliminary data.</text>
</comment>
<dbReference type="InterPro" id="IPR007111">
    <property type="entry name" value="NACHT_NTPase"/>
</dbReference>
<evidence type="ECO:0000256" key="1">
    <source>
        <dbReference type="ARBA" id="ARBA00022737"/>
    </source>
</evidence>
<protein>
    <recommendedName>
        <fullName evidence="3">NACHT domain-containing protein</fullName>
    </recommendedName>
</protein>
<evidence type="ECO:0000256" key="2">
    <source>
        <dbReference type="SAM" id="MobiDB-lite"/>
    </source>
</evidence>
<organism evidence="4 5">
    <name type="scientific">Psilocybe cf. subviscida</name>
    <dbReference type="NCBI Taxonomy" id="2480587"/>
    <lineage>
        <taxon>Eukaryota</taxon>
        <taxon>Fungi</taxon>
        <taxon>Dikarya</taxon>
        <taxon>Basidiomycota</taxon>
        <taxon>Agaricomycotina</taxon>
        <taxon>Agaricomycetes</taxon>
        <taxon>Agaricomycetidae</taxon>
        <taxon>Agaricales</taxon>
        <taxon>Agaricineae</taxon>
        <taxon>Strophariaceae</taxon>
        <taxon>Psilocybe</taxon>
    </lineage>
</organism>
<dbReference type="AlphaFoldDB" id="A0A8H5F5L2"/>
<reference evidence="4 5" key="1">
    <citation type="journal article" date="2020" name="ISME J.">
        <title>Uncovering the hidden diversity of litter-decomposition mechanisms in mushroom-forming fungi.</title>
        <authorList>
            <person name="Floudas D."/>
            <person name="Bentzer J."/>
            <person name="Ahren D."/>
            <person name="Johansson T."/>
            <person name="Persson P."/>
            <person name="Tunlid A."/>
        </authorList>
    </citation>
    <scope>NUCLEOTIDE SEQUENCE [LARGE SCALE GENOMIC DNA]</scope>
    <source>
        <strain evidence="4 5">CBS 101986</strain>
    </source>
</reference>
<evidence type="ECO:0000259" key="3">
    <source>
        <dbReference type="PROSITE" id="PS50837"/>
    </source>
</evidence>
<dbReference type="Gene3D" id="3.40.50.300">
    <property type="entry name" value="P-loop containing nucleotide triphosphate hydrolases"/>
    <property type="match status" value="1"/>
</dbReference>
<dbReference type="PANTHER" id="PTHR10039:SF14">
    <property type="entry name" value="NACHT DOMAIN-CONTAINING PROTEIN"/>
    <property type="match status" value="1"/>
</dbReference>
<dbReference type="OrthoDB" id="163438at2759"/>
<keyword evidence="1" id="KW-0677">Repeat</keyword>